<dbReference type="EMBL" id="QTSX02002176">
    <property type="protein sequence ID" value="KAJ9077834.1"/>
    <property type="molecule type" value="Genomic_DNA"/>
</dbReference>
<evidence type="ECO:0000313" key="2">
    <source>
        <dbReference type="Proteomes" id="UP001165960"/>
    </source>
</evidence>
<keyword evidence="2" id="KW-1185">Reference proteome</keyword>
<sequence length="122" mass="13254">MNDISPKISGKLQLGESNSGPDSEGCGDPAGPWALHLCFSWPAWPQICKNSFRIDNSSSLETQAQEQVSNPKLGFLWAAGPVDRGTAHLRFSGIEPPQADTKHIDPCGKRAKPKKSSHQMED</sequence>
<organism evidence="1 2">
    <name type="scientific">Entomophthora muscae</name>
    <dbReference type="NCBI Taxonomy" id="34485"/>
    <lineage>
        <taxon>Eukaryota</taxon>
        <taxon>Fungi</taxon>
        <taxon>Fungi incertae sedis</taxon>
        <taxon>Zoopagomycota</taxon>
        <taxon>Entomophthoromycotina</taxon>
        <taxon>Entomophthoromycetes</taxon>
        <taxon>Entomophthorales</taxon>
        <taxon>Entomophthoraceae</taxon>
        <taxon>Entomophthora</taxon>
    </lineage>
</organism>
<proteinExistence type="predicted"/>
<reference evidence="1" key="1">
    <citation type="submission" date="2022-04" db="EMBL/GenBank/DDBJ databases">
        <title>Genome of the entomopathogenic fungus Entomophthora muscae.</title>
        <authorList>
            <person name="Elya C."/>
            <person name="Lovett B.R."/>
            <person name="Lee E."/>
            <person name="Macias A.M."/>
            <person name="Hajek A.E."/>
            <person name="De Bivort B.L."/>
            <person name="Kasson M.T."/>
            <person name="De Fine Licht H.H."/>
            <person name="Stajich J.E."/>
        </authorList>
    </citation>
    <scope>NUCLEOTIDE SEQUENCE</scope>
    <source>
        <strain evidence="1">Berkeley</strain>
    </source>
</reference>
<protein>
    <submittedName>
        <fullName evidence="1">Uncharacterized protein</fullName>
    </submittedName>
</protein>
<dbReference type="Proteomes" id="UP001165960">
    <property type="component" value="Unassembled WGS sequence"/>
</dbReference>
<gene>
    <name evidence="1" type="ORF">DSO57_1012872</name>
</gene>
<comment type="caution">
    <text evidence="1">The sequence shown here is derived from an EMBL/GenBank/DDBJ whole genome shotgun (WGS) entry which is preliminary data.</text>
</comment>
<name>A0ACC2TTD0_9FUNG</name>
<evidence type="ECO:0000313" key="1">
    <source>
        <dbReference type="EMBL" id="KAJ9077834.1"/>
    </source>
</evidence>
<accession>A0ACC2TTD0</accession>